<sequence length="110" mass="12885">MNKKCFKCFVLLLLIYKVFSLVHTPQKIIFNNNQKDMQIVHSYMVYQEHPAQKYSHANNGGGKVCDLAFFHCESIIFFEIAKFMYEMVKIHVYHWQLPRVGIGGIIAKTN</sequence>
<protein>
    <submittedName>
        <fullName evidence="1">Uncharacterized protein</fullName>
    </submittedName>
</protein>
<accession>A0A8S5NGR2</accession>
<proteinExistence type="predicted"/>
<organism evidence="1">
    <name type="scientific">Siphoviridae sp. ctmTU3</name>
    <dbReference type="NCBI Taxonomy" id="2826453"/>
    <lineage>
        <taxon>Viruses</taxon>
        <taxon>Duplodnaviria</taxon>
        <taxon>Heunggongvirae</taxon>
        <taxon>Uroviricota</taxon>
        <taxon>Caudoviricetes</taxon>
    </lineage>
</organism>
<evidence type="ECO:0000313" key="1">
    <source>
        <dbReference type="EMBL" id="DAD93886.1"/>
    </source>
</evidence>
<reference evidence="1" key="1">
    <citation type="journal article" date="2021" name="Proc. Natl. Acad. Sci. U.S.A.">
        <title>A Catalog of Tens of Thousands of Viruses from Human Metagenomes Reveals Hidden Associations with Chronic Diseases.</title>
        <authorList>
            <person name="Tisza M.J."/>
            <person name="Buck C.B."/>
        </authorList>
    </citation>
    <scope>NUCLEOTIDE SEQUENCE</scope>
    <source>
        <strain evidence="1">CtmTU3</strain>
    </source>
</reference>
<name>A0A8S5NGR2_9CAUD</name>
<dbReference type="EMBL" id="BK015169">
    <property type="protein sequence ID" value="DAD93886.1"/>
    <property type="molecule type" value="Genomic_DNA"/>
</dbReference>